<accession>A0A0F8AXJ7</accession>
<feature type="region of interest" description="Disordered" evidence="1">
    <location>
        <begin position="175"/>
        <end position="218"/>
    </location>
</feature>
<feature type="chain" id="PRO_5002527184" evidence="2">
    <location>
        <begin position="20"/>
        <end position="218"/>
    </location>
</feature>
<reference evidence="3 4" key="1">
    <citation type="submission" date="2015-04" db="EMBL/GenBank/DDBJ databases">
        <title>Genome sequence of Ceratocystis platani, a major pathogen of plane trees.</title>
        <authorList>
            <person name="Belbahri L."/>
        </authorList>
    </citation>
    <scope>NUCLEOTIDE SEQUENCE [LARGE SCALE GENOMIC DNA]</scope>
    <source>
        <strain evidence="3 4">CFO</strain>
    </source>
</reference>
<evidence type="ECO:0000313" key="4">
    <source>
        <dbReference type="Proteomes" id="UP000034841"/>
    </source>
</evidence>
<protein>
    <submittedName>
        <fullName evidence="3">Uncharacterized protein</fullName>
    </submittedName>
</protein>
<feature type="compositionally biased region" description="Low complexity" evidence="1">
    <location>
        <begin position="197"/>
        <end position="211"/>
    </location>
</feature>
<feature type="signal peptide" evidence="2">
    <location>
        <begin position="1"/>
        <end position="19"/>
    </location>
</feature>
<evidence type="ECO:0000313" key="3">
    <source>
        <dbReference type="EMBL" id="KKF92851.1"/>
    </source>
</evidence>
<evidence type="ECO:0000256" key="2">
    <source>
        <dbReference type="SAM" id="SignalP"/>
    </source>
</evidence>
<organism evidence="3 4">
    <name type="scientific">Ceratocystis fimbriata f. sp. platani</name>
    <dbReference type="NCBI Taxonomy" id="88771"/>
    <lineage>
        <taxon>Eukaryota</taxon>
        <taxon>Fungi</taxon>
        <taxon>Dikarya</taxon>
        <taxon>Ascomycota</taxon>
        <taxon>Pezizomycotina</taxon>
        <taxon>Sordariomycetes</taxon>
        <taxon>Hypocreomycetidae</taxon>
        <taxon>Microascales</taxon>
        <taxon>Ceratocystidaceae</taxon>
        <taxon>Ceratocystis</taxon>
    </lineage>
</organism>
<dbReference type="EMBL" id="LBBL01000312">
    <property type="protein sequence ID" value="KKF92851.1"/>
    <property type="molecule type" value="Genomic_DNA"/>
</dbReference>
<dbReference type="AlphaFoldDB" id="A0A0F8AXJ7"/>
<sequence length="218" mass="23855">MVAASSLFAVLAASGSTMAAAVLPRVETTDYVEEVLPCMEPSLNFEKWTITDFTYGWITTSTNPAHTFTNSDVKFKVTSDVLSAPIECSGHTTIPDFRGEQWFDCQGTISTNMKFSYDSESLMLSLSSGWMCNPKQFEHAGSVKIPLVCTASEQKTPNWTPESKEPFSIYRQDCKSPENFDVPSDTPHAGPLVFPETTSTSTIPSYPTSTTVDLSKAS</sequence>
<gene>
    <name evidence="3" type="ORF">CFO_g4809</name>
</gene>
<evidence type="ECO:0000256" key="1">
    <source>
        <dbReference type="SAM" id="MobiDB-lite"/>
    </source>
</evidence>
<proteinExistence type="predicted"/>
<keyword evidence="2" id="KW-0732">Signal</keyword>
<name>A0A0F8AXJ7_CERFI</name>
<dbReference type="Proteomes" id="UP000034841">
    <property type="component" value="Unassembled WGS sequence"/>
</dbReference>
<keyword evidence="4" id="KW-1185">Reference proteome</keyword>
<comment type="caution">
    <text evidence="3">The sequence shown here is derived from an EMBL/GenBank/DDBJ whole genome shotgun (WGS) entry which is preliminary data.</text>
</comment>